<organism evidence="2 3">
    <name type="scientific">Granulicella mallensis (strain ATCC BAA-1857 / DSM 23137 / MP5ACTX8)</name>
    <dbReference type="NCBI Taxonomy" id="682795"/>
    <lineage>
        <taxon>Bacteria</taxon>
        <taxon>Pseudomonadati</taxon>
        <taxon>Acidobacteriota</taxon>
        <taxon>Terriglobia</taxon>
        <taxon>Terriglobales</taxon>
        <taxon>Acidobacteriaceae</taxon>
        <taxon>Granulicella</taxon>
    </lineage>
</organism>
<dbReference type="KEGG" id="gma:AciX8_3816"/>
<dbReference type="HOGENOM" id="CLU_1568540_0_0_0"/>
<gene>
    <name evidence="2" type="ordered locus">AciX8_3816</name>
</gene>
<feature type="compositionally biased region" description="Polar residues" evidence="1">
    <location>
        <begin position="98"/>
        <end position="108"/>
    </location>
</feature>
<sequence>MFSHILKELEVRINEANEHGFGSFMRRKWILWLRRYELERNRWLCFYSPQRRRPERSVPAFGDAERRTPRVIILAQALRTFSTSSAQASTLWWKRSQHSGQYPPSGSFDSAPRKSASCSAQDDASEGTYLRFRASSKARPSGQGRMILYATTRASGALPPTLEVSSSTSK</sequence>
<protein>
    <submittedName>
        <fullName evidence="2">Uncharacterized protein</fullName>
    </submittedName>
</protein>
<dbReference type="STRING" id="682795.AciX8_3816"/>
<evidence type="ECO:0000313" key="2">
    <source>
        <dbReference type="EMBL" id="AEU38100.1"/>
    </source>
</evidence>
<evidence type="ECO:0000313" key="3">
    <source>
        <dbReference type="Proteomes" id="UP000007113"/>
    </source>
</evidence>
<reference evidence="2 3" key="1">
    <citation type="submission" date="2011-11" db="EMBL/GenBank/DDBJ databases">
        <title>Complete sequence of Granulicella mallensis MP5ACTX8.</title>
        <authorList>
            <consortium name="US DOE Joint Genome Institute"/>
            <person name="Lucas S."/>
            <person name="Copeland A."/>
            <person name="Lapidus A."/>
            <person name="Cheng J.-F."/>
            <person name="Goodwin L."/>
            <person name="Pitluck S."/>
            <person name="Peters L."/>
            <person name="Lu M."/>
            <person name="Detter J.C."/>
            <person name="Han C."/>
            <person name="Tapia R."/>
            <person name="Land M."/>
            <person name="Hauser L."/>
            <person name="Kyrpides N."/>
            <person name="Ivanova N."/>
            <person name="Mikhailova N."/>
            <person name="Pagani I."/>
            <person name="Rawat S."/>
            <person name="Mannisto M."/>
            <person name="Haggblom M."/>
            <person name="Woyke T."/>
        </authorList>
    </citation>
    <scope>NUCLEOTIDE SEQUENCE [LARGE SCALE GENOMIC DNA]</scope>
    <source>
        <strain evidence="3">ATCC BAA-1857 / DSM 23137 / MP5ACTX8</strain>
    </source>
</reference>
<name>G8P182_GRAMM</name>
<dbReference type="AlphaFoldDB" id="G8P182"/>
<dbReference type="EMBL" id="CP003130">
    <property type="protein sequence ID" value="AEU38100.1"/>
    <property type="molecule type" value="Genomic_DNA"/>
</dbReference>
<accession>G8P182</accession>
<keyword evidence="3" id="KW-1185">Reference proteome</keyword>
<proteinExistence type="predicted"/>
<feature type="region of interest" description="Disordered" evidence="1">
    <location>
        <begin position="96"/>
        <end position="126"/>
    </location>
</feature>
<dbReference type="Proteomes" id="UP000007113">
    <property type="component" value="Chromosome"/>
</dbReference>
<evidence type="ECO:0000256" key="1">
    <source>
        <dbReference type="SAM" id="MobiDB-lite"/>
    </source>
</evidence>